<evidence type="ECO:0000313" key="3">
    <source>
        <dbReference type="Proteomes" id="UP001169764"/>
    </source>
</evidence>
<dbReference type="SUPFAM" id="SSF54427">
    <property type="entry name" value="NTF2-like"/>
    <property type="match status" value="1"/>
</dbReference>
<comment type="caution">
    <text evidence="2">The sequence shown here is derived from an EMBL/GenBank/DDBJ whole genome shotgun (WGS) entry which is preliminary data.</text>
</comment>
<accession>A0ABT8YA98</accession>
<dbReference type="Gene3D" id="3.10.450.50">
    <property type="match status" value="1"/>
</dbReference>
<dbReference type="Pfam" id="PF14534">
    <property type="entry name" value="DUF4440"/>
    <property type="match status" value="1"/>
</dbReference>
<dbReference type="InterPro" id="IPR027843">
    <property type="entry name" value="DUF4440"/>
</dbReference>
<protein>
    <submittedName>
        <fullName evidence="2">Nuclear transport factor 2 family protein</fullName>
    </submittedName>
</protein>
<evidence type="ECO:0000259" key="1">
    <source>
        <dbReference type="Pfam" id="PF14534"/>
    </source>
</evidence>
<organism evidence="2 3">
    <name type="scientific">Sphingomonas natans</name>
    <dbReference type="NCBI Taxonomy" id="3063330"/>
    <lineage>
        <taxon>Bacteria</taxon>
        <taxon>Pseudomonadati</taxon>
        <taxon>Pseudomonadota</taxon>
        <taxon>Alphaproteobacteria</taxon>
        <taxon>Sphingomonadales</taxon>
        <taxon>Sphingomonadaceae</taxon>
        <taxon>Sphingomonas</taxon>
    </lineage>
</organism>
<sequence>MSVEDRFLQSHVTGDLSGARSSLADNSIVIYENGDERTRDAFIGDLERNSYWSGLTSHDRVIHIYDDAAVTHAILMIKLGGGQSDIVRTTGVYAKQAGAWRIVSWQTTPLGDAAKALSPH</sequence>
<proteinExistence type="predicted"/>
<gene>
    <name evidence="2" type="ORF">Q4F19_12795</name>
</gene>
<evidence type="ECO:0000313" key="2">
    <source>
        <dbReference type="EMBL" id="MDO6415263.1"/>
    </source>
</evidence>
<name>A0ABT8YA98_9SPHN</name>
<dbReference type="RefSeq" id="WP_303543151.1">
    <property type="nucleotide sequence ID" value="NZ_JAUOTP010000005.1"/>
</dbReference>
<dbReference type="Proteomes" id="UP001169764">
    <property type="component" value="Unassembled WGS sequence"/>
</dbReference>
<keyword evidence="3" id="KW-1185">Reference proteome</keyword>
<feature type="domain" description="DUF4440" evidence="1">
    <location>
        <begin position="2"/>
        <end position="102"/>
    </location>
</feature>
<reference evidence="2" key="1">
    <citation type="submission" date="2023-07" db="EMBL/GenBank/DDBJ databases">
        <authorList>
            <person name="Kim M."/>
        </authorList>
    </citation>
    <scope>NUCLEOTIDE SEQUENCE</scope>
    <source>
        <strain evidence="2">BIUV-7</strain>
    </source>
</reference>
<dbReference type="EMBL" id="JAUOTP010000005">
    <property type="protein sequence ID" value="MDO6415263.1"/>
    <property type="molecule type" value="Genomic_DNA"/>
</dbReference>
<dbReference type="InterPro" id="IPR032710">
    <property type="entry name" value="NTF2-like_dom_sf"/>
</dbReference>